<evidence type="ECO:0000313" key="2">
    <source>
        <dbReference type="Proteomes" id="UP000488299"/>
    </source>
</evidence>
<evidence type="ECO:0000313" key="1">
    <source>
        <dbReference type="EMBL" id="KAB7731731.1"/>
    </source>
</evidence>
<evidence type="ECO:0008006" key="3">
    <source>
        <dbReference type="Google" id="ProtNLM"/>
    </source>
</evidence>
<protein>
    <recommendedName>
        <fullName evidence="3">YD repeat-containing protein</fullName>
    </recommendedName>
</protein>
<proteinExistence type="predicted"/>
<comment type="caution">
    <text evidence="1">The sequence shown here is derived from an EMBL/GenBank/DDBJ whole genome shotgun (WGS) entry which is preliminary data.</text>
</comment>
<name>A0A7J5U222_9BACT</name>
<reference evidence="1 2" key="1">
    <citation type="submission" date="2019-10" db="EMBL/GenBank/DDBJ databases">
        <title>Rudanella paleaurantiibacter sp. nov., isolated from sludge.</title>
        <authorList>
            <person name="Xu S.Q."/>
        </authorList>
    </citation>
    <scope>NUCLEOTIDE SEQUENCE [LARGE SCALE GENOMIC DNA]</scope>
    <source>
        <strain evidence="1 2">HX-22-17</strain>
    </source>
</reference>
<dbReference type="RefSeq" id="WP_152123325.1">
    <property type="nucleotide sequence ID" value="NZ_WELI01000002.1"/>
</dbReference>
<keyword evidence="2" id="KW-1185">Reference proteome</keyword>
<dbReference type="Gene3D" id="2.180.10.10">
    <property type="entry name" value="RHS repeat-associated core"/>
    <property type="match status" value="1"/>
</dbReference>
<accession>A0A7J5U222</accession>
<dbReference type="PROSITE" id="PS51257">
    <property type="entry name" value="PROKAR_LIPOPROTEIN"/>
    <property type="match status" value="1"/>
</dbReference>
<dbReference type="EMBL" id="WELI01000002">
    <property type="protein sequence ID" value="KAB7731731.1"/>
    <property type="molecule type" value="Genomic_DNA"/>
</dbReference>
<sequence>MKQLLSFIWIVFLLTSCEVDWLTPQGGDIVPDTQARIARQTQISSFDGKTVTRVGKYQYNPAGQLEQINWFSSEKATTRTGYETYTYDAQGQLIYHRTYYQGTGPNDFSQTAVIEYQYPATNRVVKLSYYLQSPGKALQLYEANEITLGPGGRPVQARVFRDDSLRVNPERIITYVYDRDGRLIRENWLFTQNAINLATLYSYKGQTGTVSMQFDNQTPNTTSRMWYDRRGRLIREEPVVRSLDDKIQQIAYIAPPPIRVFEYVD</sequence>
<gene>
    <name evidence="1" type="ORF">F5984_05760</name>
</gene>
<dbReference type="AlphaFoldDB" id="A0A7J5U222"/>
<dbReference type="Proteomes" id="UP000488299">
    <property type="component" value="Unassembled WGS sequence"/>
</dbReference>
<organism evidence="1 2">
    <name type="scientific">Rudanella paleaurantiibacter</name>
    <dbReference type="NCBI Taxonomy" id="2614655"/>
    <lineage>
        <taxon>Bacteria</taxon>
        <taxon>Pseudomonadati</taxon>
        <taxon>Bacteroidota</taxon>
        <taxon>Cytophagia</taxon>
        <taxon>Cytophagales</taxon>
        <taxon>Cytophagaceae</taxon>
        <taxon>Rudanella</taxon>
    </lineage>
</organism>